<feature type="domain" description="2Fe-2S ferredoxin-type" evidence="1">
    <location>
        <begin position="1"/>
        <end position="96"/>
    </location>
</feature>
<comment type="caution">
    <text evidence="2">The sequence shown here is derived from an EMBL/GenBank/DDBJ whole genome shotgun (WGS) entry which is preliminary data.</text>
</comment>
<dbReference type="SUPFAM" id="SSF54292">
    <property type="entry name" value="2Fe-2S ferredoxin-like"/>
    <property type="match status" value="1"/>
</dbReference>
<protein>
    <submittedName>
        <fullName evidence="2">Ferredoxin</fullName>
    </submittedName>
</protein>
<dbReference type="InterPro" id="IPR012675">
    <property type="entry name" value="Beta-grasp_dom_sf"/>
</dbReference>
<evidence type="ECO:0000313" key="2">
    <source>
        <dbReference type="EMBL" id="EFO79079.1"/>
    </source>
</evidence>
<dbReference type="HOGENOM" id="CLU_1346896_0_0_0"/>
<gene>
    <name evidence="2" type="ORF">OSCT_3080</name>
</gene>
<dbReference type="Pfam" id="PF00111">
    <property type="entry name" value="Fer2"/>
    <property type="match status" value="1"/>
</dbReference>
<dbReference type="Proteomes" id="UP000054010">
    <property type="component" value="Unassembled WGS sequence"/>
</dbReference>
<dbReference type="GO" id="GO:0051536">
    <property type="term" value="F:iron-sulfur cluster binding"/>
    <property type="evidence" value="ECO:0007669"/>
    <property type="project" value="InterPro"/>
</dbReference>
<dbReference type="PROSITE" id="PS51085">
    <property type="entry name" value="2FE2S_FER_2"/>
    <property type="match status" value="1"/>
</dbReference>
<organism evidence="2 3">
    <name type="scientific">Oscillochloris trichoides DG-6</name>
    <dbReference type="NCBI Taxonomy" id="765420"/>
    <lineage>
        <taxon>Bacteria</taxon>
        <taxon>Bacillati</taxon>
        <taxon>Chloroflexota</taxon>
        <taxon>Chloroflexia</taxon>
        <taxon>Chloroflexales</taxon>
        <taxon>Chloroflexineae</taxon>
        <taxon>Oscillochloridaceae</taxon>
        <taxon>Oscillochloris</taxon>
    </lineage>
</organism>
<keyword evidence="3" id="KW-1185">Reference proteome</keyword>
<evidence type="ECO:0000313" key="3">
    <source>
        <dbReference type="Proteomes" id="UP000054010"/>
    </source>
</evidence>
<proteinExistence type="predicted"/>
<name>E1IIC9_9CHLR</name>
<dbReference type="InterPro" id="IPR036010">
    <property type="entry name" value="2Fe-2S_ferredoxin-like_sf"/>
</dbReference>
<dbReference type="EMBL" id="ADVR01000131">
    <property type="protein sequence ID" value="EFO79079.1"/>
    <property type="molecule type" value="Genomic_DNA"/>
</dbReference>
<reference evidence="2 3" key="1">
    <citation type="journal article" date="2011" name="J. Bacteriol.">
        <title>Draft genome sequence of the anoxygenic filamentous phototrophic bacterium Oscillochloris trichoides subsp. DG-6.</title>
        <authorList>
            <person name="Kuznetsov B.B."/>
            <person name="Ivanovsky R.N."/>
            <person name="Keppen O.I."/>
            <person name="Sukhacheva M.V."/>
            <person name="Bumazhkin B.K."/>
            <person name="Patutina E.O."/>
            <person name="Beletsky A.V."/>
            <person name="Mardanov A.V."/>
            <person name="Baslerov R.V."/>
            <person name="Panteleeva A.N."/>
            <person name="Kolganova T.V."/>
            <person name="Ravin N.V."/>
            <person name="Skryabin K.G."/>
        </authorList>
    </citation>
    <scope>NUCLEOTIDE SEQUENCE [LARGE SCALE GENOMIC DNA]</scope>
    <source>
        <strain evidence="2 3">DG-6</strain>
    </source>
</reference>
<dbReference type="Gene3D" id="3.10.20.30">
    <property type="match status" value="1"/>
</dbReference>
<accession>E1IIC9</accession>
<sequence length="184" mass="20261">MVQVEINDESTDAKLGERIVTIARRNAAHIGFYCDGSGICTMCECKVLSGADQLNEPTEVEHTWLTDARLAQGYRLGCQAALRGTGPVQVLTRAEEMRRQCDAVLNPPAGTNAADHLAGLLENIAAINWQHIGRWPFNLLSSINRIGLYSVLWPVTNLNQLIDDTVRVTQRLLNTEPKDQPPSA</sequence>
<dbReference type="InterPro" id="IPR001041">
    <property type="entry name" value="2Fe-2S_ferredoxin-type"/>
</dbReference>
<dbReference type="CDD" id="cd00207">
    <property type="entry name" value="fer2"/>
    <property type="match status" value="1"/>
</dbReference>
<dbReference type="AlphaFoldDB" id="E1IIC9"/>
<evidence type="ECO:0000259" key="1">
    <source>
        <dbReference type="PROSITE" id="PS51085"/>
    </source>
</evidence>
<dbReference type="STRING" id="765420.OSCT_3080"/>
<dbReference type="eggNOG" id="COG0633">
    <property type="taxonomic scope" value="Bacteria"/>
</dbReference>
<dbReference type="OrthoDB" id="9810588at2"/>